<dbReference type="AlphaFoldDB" id="A0A0M9DGQ4"/>
<keyword evidence="3" id="KW-1185">Reference proteome</keyword>
<reference evidence="2 3" key="1">
    <citation type="submission" date="2015-07" db="EMBL/GenBank/DDBJ databases">
        <title>Genome sequencing project for genomic taxonomy and phylogenomics of Bacillus-like bacteria.</title>
        <authorList>
            <person name="Liu B."/>
            <person name="Wang J."/>
            <person name="Zhu Y."/>
            <person name="Liu G."/>
            <person name="Chen Q."/>
            <person name="Chen Z."/>
            <person name="Che J."/>
            <person name="Ge C."/>
            <person name="Shi H."/>
            <person name="Pan Z."/>
            <person name="Liu X."/>
        </authorList>
    </citation>
    <scope>NUCLEOTIDE SEQUENCE [LARGE SCALE GENOMIC DNA]</scope>
    <source>
        <strain evidence="2 3">DSM 54</strain>
    </source>
</reference>
<dbReference type="RefSeq" id="WP_053996357.1">
    <property type="nucleotide sequence ID" value="NZ_CP065643.1"/>
</dbReference>
<feature type="signal peptide" evidence="1">
    <location>
        <begin position="1"/>
        <end position="29"/>
    </location>
</feature>
<sequence length="373" mass="43591">MKKPFTKTWIAASALTLGMTVLTPLYVGAAPVETTNNTVIQLEQTITGTIQYFDEESIMLKGTDGKNYFIGLYKFSDKQIKQWPLAEGQEITVEGSIVDDYLDFLTFDVYKKTLPEGVTAEELVQLEKFFHDLKKAAKEDNYEEMEKSWEQIDRIVRPYELANWEPESFEEFINEAEFTEKNVVIKEQDRKQLETLYEEYIKLTKEDKTEEASETLDTFYTILAPYFDELYPPLTFEEYMTDIEIEVPEEELANLKAIYEEALKADTAKNEELSTKLWEQFYQTLNAHIKPVPFEEYIADMEFDIREDDYVKLQQYYEEAIALSRSGEDEKADEKWTAFYNILEPYYEANRAILISASKLTLNGKDLLPEPTK</sequence>
<evidence type="ECO:0000313" key="3">
    <source>
        <dbReference type="Proteomes" id="UP000037977"/>
    </source>
</evidence>
<dbReference type="OrthoDB" id="2728675at2"/>
<proteinExistence type="predicted"/>
<comment type="caution">
    <text evidence="2">The sequence shown here is derived from an EMBL/GenBank/DDBJ whole genome shotgun (WGS) entry which is preliminary data.</text>
</comment>
<protein>
    <submittedName>
        <fullName evidence="2">Uncharacterized protein</fullName>
    </submittedName>
</protein>
<name>A0A0M9DGQ4_9BACI</name>
<dbReference type="PATRIC" id="fig|33935.3.peg.2466"/>
<accession>A0A0M9DGQ4</accession>
<evidence type="ECO:0000313" key="2">
    <source>
        <dbReference type="EMBL" id="KOY81118.1"/>
    </source>
</evidence>
<organism evidence="2 3">
    <name type="scientific">Lysinibacillus macroides</name>
    <dbReference type="NCBI Taxonomy" id="33935"/>
    <lineage>
        <taxon>Bacteria</taxon>
        <taxon>Bacillati</taxon>
        <taxon>Bacillota</taxon>
        <taxon>Bacilli</taxon>
        <taxon>Bacillales</taxon>
        <taxon>Bacillaceae</taxon>
        <taxon>Lysinibacillus</taxon>
    </lineage>
</organism>
<dbReference type="Proteomes" id="UP000037977">
    <property type="component" value="Unassembled WGS sequence"/>
</dbReference>
<feature type="chain" id="PRO_5005833963" evidence="1">
    <location>
        <begin position="30"/>
        <end position="373"/>
    </location>
</feature>
<keyword evidence="1" id="KW-0732">Signal</keyword>
<evidence type="ECO:0000256" key="1">
    <source>
        <dbReference type="SAM" id="SignalP"/>
    </source>
</evidence>
<dbReference type="EMBL" id="LGCI01000010">
    <property type="protein sequence ID" value="KOY81118.1"/>
    <property type="molecule type" value="Genomic_DNA"/>
</dbReference>
<gene>
    <name evidence="2" type="ORF">ADM90_18350</name>
</gene>